<accession>A0A6C0KAY1</accession>
<dbReference type="AlphaFoldDB" id="A0A6C0KAY1"/>
<keyword evidence="2" id="KW-0812">Transmembrane</keyword>
<keyword evidence="2" id="KW-0472">Membrane</keyword>
<feature type="transmembrane region" description="Helical" evidence="2">
    <location>
        <begin position="6"/>
        <end position="23"/>
    </location>
</feature>
<evidence type="ECO:0000313" key="3">
    <source>
        <dbReference type="EMBL" id="QHU13448.1"/>
    </source>
</evidence>
<dbReference type="EMBL" id="MN740820">
    <property type="protein sequence ID" value="QHU13448.1"/>
    <property type="molecule type" value="Genomic_DNA"/>
</dbReference>
<proteinExistence type="predicted"/>
<sequence length="167" mass="19332">MNYEGYYLVFFIFIGLLIVFYYYNLQNSRASQQASQSQYLHSQHSQHSQASQASHSNNNKVSTENKKINNINNKDIYTYNIDNIDILNDSPSSNNNTLGNPNDVKYEPELEEVYNTTLRGDENHSNKPDEVYNYSIKPNKSDLPIVNPPLQLLKNNAPLRLSERHFL</sequence>
<feature type="compositionally biased region" description="Low complexity" evidence="1">
    <location>
        <begin position="36"/>
        <end position="59"/>
    </location>
</feature>
<keyword evidence="2" id="KW-1133">Transmembrane helix</keyword>
<organism evidence="3">
    <name type="scientific">viral metagenome</name>
    <dbReference type="NCBI Taxonomy" id="1070528"/>
    <lineage>
        <taxon>unclassified sequences</taxon>
        <taxon>metagenomes</taxon>
        <taxon>organismal metagenomes</taxon>
    </lineage>
</organism>
<evidence type="ECO:0000256" key="2">
    <source>
        <dbReference type="SAM" id="Phobius"/>
    </source>
</evidence>
<reference evidence="3" key="1">
    <citation type="journal article" date="2020" name="Nature">
        <title>Giant virus diversity and host interactions through global metagenomics.</title>
        <authorList>
            <person name="Schulz F."/>
            <person name="Roux S."/>
            <person name="Paez-Espino D."/>
            <person name="Jungbluth S."/>
            <person name="Walsh D.A."/>
            <person name="Denef V.J."/>
            <person name="McMahon K.D."/>
            <person name="Konstantinidis K.T."/>
            <person name="Eloe-Fadrosh E.A."/>
            <person name="Kyrpides N.C."/>
            <person name="Woyke T."/>
        </authorList>
    </citation>
    <scope>NUCLEOTIDE SEQUENCE</scope>
    <source>
        <strain evidence="3">GVMAG-S-1101178-73</strain>
    </source>
</reference>
<name>A0A6C0KAY1_9ZZZZ</name>
<evidence type="ECO:0000256" key="1">
    <source>
        <dbReference type="SAM" id="MobiDB-lite"/>
    </source>
</evidence>
<protein>
    <submittedName>
        <fullName evidence="3">Uncharacterized protein</fullName>
    </submittedName>
</protein>
<feature type="region of interest" description="Disordered" evidence="1">
    <location>
        <begin position="36"/>
        <end position="67"/>
    </location>
</feature>